<proteinExistence type="predicted"/>
<evidence type="ECO:0000313" key="2">
    <source>
        <dbReference type="Proteomes" id="UP000199334"/>
    </source>
</evidence>
<name>A0A1G9ZNP1_9BACI</name>
<keyword evidence="1" id="KW-0808">Transferase</keyword>
<dbReference type="InterPro" id="IPR011009">
    <property type="entry name" value="Kinase-like_dom_sf"/>
</dbReference>
<organism evidence="1 2">
    <name type="scientific">Tenuibacillus multivorans</name>
    <dbReference type="NCBI Taxonomy" id="237069"/>
    <lineage>
        <taxon>Bacteria</taxon>
        <taxon>Bacillati</taxon>
        <taxon>Bacillota</taxon>
        <taxon>Bacilli</taxon>
        <taxon>Bacillales</taxon>
        <taxon>Bacillaceae</taxon>
        <taxon>Tenuibacillus</taxon>
    </lineage>
</organism>
<reference evidence="1 2" key="1">
    <citation type="submission" date="2016-10" db="EMBL/GenBank/DDBJ databases">
        <authorList>
            <person name="de Groot N.N."/>
        </authorList>
    </citation>
    <scope>NUCLEOTIDE SEQUENCE [LARGE SCALE GENOMIC DNA]</scope>
    <source>
        <strain evidence="1 2">CGMCC 1.3442</strain>
    </source>
</reference>
<keyword evidence="1" id="KW-0418">Kinase</keyword>
<gene>
    <name evidence="1" type="ORF">SAMN05216498_1772</name>
</gene>
<accession>A0A1G9ZNP1</accession>
<protein>
    <submittedName>
        <fullName evidence="1">Fructosamine kinase</fullName>
    </submittedName>
</protein>
<dbReference type="STRING" id="237069.SAMN05216498_1772"/>
<evidence type="ECO:0000313" key="1">
    <source>
        <dbReference type="EMBL" id="SDN22735.1"/>
    </source>
</evidence>
<dbReference type="Pfam" id="PF03881">
    <property type="entry name" value="Fructosamin_kin"/>
    <property type="match status" value="1"/>
</dbReference>
<keyword evidence="2" id="KW-1185">Reference proteome</keyword>
<dbReference type="SUPFAM" id="SSF56112">
    <property type="entry name" value="Protein kinase-like (PK-like)"/>
    <property type="match status" value="1"/>
</dbReference>
<dbReference type="EMBL" id="FNIG01000003">
    <property type="protein sequence ID" value="SDN22735.1"/>
    <property type="molecule type" value="Genomic_DNA"/>
</dbReference>
<dbReference type="InterPro" id="IPR016477">
    <property type="entry name" value="Fructo-/Ketosamine-3-kinase"/>
</dbReference>
<dbReference type="Proteomes" id="UP000199334">
    <property type="component" value="Unassembled WGS sequence"/>
</dbReference>
<dbReference type="GO" id="GO:0016301">
    <property type="term" value="F:kinase activity"/>
    <property type="evidence" value="ECO:0007669"/>
    <property type="project" value="UniProtKB-KW"/>
</dbReference>
<sequence>MESLVKQALFAANDHTELKQIRPVSGGSINQSYYIETSQNRYFLKSHVNDPCYFLHFEAVCGEVVYRGGKEISQDGLNHFKKTDLIITCST</sequence>
<dbReference type="AlphaFoldDB" id="A0A1G9ZNP1"/>
<dbReference type="RefSeq" id="WP_093856242.1">
    <property type="nucleotide sequence ID" value="NZ_FNIG01000003.1"/>
</dbReference>
<dbReference type="Gene3D" id="3.30.200.20">
    <property type="entry name" value="Phosphorylase Kinase, domain 1"/>
    <property type="match status" value="1"/>
</dbReference>